<evidence type="ECO:0000259" key="3">
    <source>
        <dbReference type="Pfam" id="PF21782"/>
    </source>
</evidence>
<feature type="domain" description="Methyltransferase" evidence="2">
    <location>
        <begin position="43"/>
        <end position="140"/>
    </location>
</feature>
<dbReference type="Gene3D" id="3.40.50.150">
    <property type="entry name" value="Vaccinia Virus protein VP39"/>
    <property type="match status" value="1"/>
</dbReference>
<dbReference type="InterPro" id="IPR048976">
    <property type="entry name" value="WHD_PKMT"/>
</dbReference>
<accession>A0ABZ2LYG7</accession>
<evidence type="ECO:0000259" key="1">
    <source>
        <dbReference type="Pfam" id="PF10119"/>
    </source>
</evidence>
<dbReference type="InterPro" id="IPR029063">
    <property type="entry name" value="SAM-dependent_MTases_sf"/>
</dbReference>
<dbReference type="PANTHER" id="PTHR43667:SF2">
    <property type="entry name" value="FATTY ACID C-METHYL TRANSFERASE"/>
    <property type="match status" value="1"/>
</dbReference>
<gene>
    <name evidence="4" type="ORF">LZC94_00470</name>
</gene>
<keyword evidence="4" id="KW-0808">Transferase</keyword>
<dbReference type="InterPro" id="IPR050723">
    <property type="entry name" value="CFA/CMAS"/>
</dbReference>
<dbReference type="GO" id="GO:0008168">
    <property type="term" value="F:methyltransferase activity"/>
    <property type="evidence" value="ECO:0007669"/>
    <property type="project" value="UniProtKB-KW"/>
</dbReference>
<feature type="domain" description="Methyltransferase regulatory" evidence="1">
    <location>
        <begin position="201"/>
        <end position="282"/>
    </location>
</feature>
<sequence length="490" mass="53679">MPDDPYDRLPYTDHAYAESHPNRLAAVAHLSGWAPPELTRARILEIGCARGGNLLPMAASLPGASLLGIDRSERQIEEAARVVEATGLANTVFRRASFEEVELPPASFDFIVCHGLYSWIPVAARQVLLASLARWLAPAGIAYVSFNTLPGWYERLPARDWLQHEAGDPASLAWLREQISPELGAYRQGIERVLARLAETDRAYLVHEYLSEEHHPEYAGAFLREAEGAGLTYLGDAIPAHTALELLPDAVEAKARGRSAAEVQSIVDFVRCTSFRRALLVRADTCAARGWRFPHRLDPQALVELRIASRLRSNGDGFFRGARESVQVPDPAAHAALCELERVAPRSVPFRELLARVDGAGGSRDVARAGQENTLISELFDLWLATGELDLYVHEPAALTVAGESAKALELARWQVQHAGAITNLWHQEVRLPDPLVRFVLSRLDGTRSLHALADEARSAGLLGHVSRADGLELVRGSVHVLARSALLVT</sequence>
<dbReference type="RefSeq" id="WP_394825386.1">
    <property type="nucleotide sequence ID" value="NZ_CP089984.1"/>
</dbReference>
<feature type="domain" description="PKMT C-terminal winged helix" evidence="3">
    <location>
        <begin position="407"/>
        <end position="456"/>
    </location>
</feature>
<dbReference type="CDD" id="cd02440">
    <property type="entry name" value="AdoMet_MTases"/>
    <property type="match status" value="1"/>
</dbReference>
<dbReference type="Pfam" id="PF10119">
    <property type="entry name" value="MethyTransf_Reg"/>
    <property type="match status" value="1"/>
</dbReference>
<keyword evidence="5" id="KW-1185">Reference proteome</keyword>
<dbReference type="SUPFAM" id="SSF53335">
    <property type="entry name" value="S-adenosyl-L-methionine-dependent methyltransferases"/>
    <property type="match status" value="1"/>
</dbReference>
<evidence type="ECO:0000313" key="5">
    <source>
        <dbReference type="Proteomes" id="UP001370348"/>
    </source>
</evidence>
<name>A0ABZ2LYG7_9BACT</name>
<organism evidence="4 5">
    <name type="scientific">Pendulispora albinea</name>
    <dbReference type="NCBI Taxonomy" id="2741071"/>
    <lineage>
        <taxon>Bacteria</taxon>
        <taxon>Pseudomonadati</taxon>
        <taxon>Myxococcota</taxon>
        <taxon>Myxococcia</taxon>
        <taxon>Myxococcales</taxon>
        <taxon>Sorangiineae</taxon>
        <taxon>Pendulisporaceae</taxon>
        <taxon>Pendulispora</taxon>
    </lineage>
</organism>
<reference evidence="4 5" key="1">
    <citation type="submission" date="2021-12" db="EMBL/GenBank/DDBJ databases">
        <title>Discovery of the Pendulisporaceae a myxobacterial family with distinct sporulation behavior and unique specialized metabolism.</title>
        <authorList>
            <person name="Garcia R."/>
            <person name="Popoff A."/>
            <person name="Bader C.D."/>
            <person name="Loehr J."/>
            <person name="Walesch S."/>
            <person name="Walt C."/>
            <person name="Boldt J."/>
            <person name="Bunk B."/>
            <person name="Haeckl F.J.F.P.J."/>
            <person name="Gunesch A.P."/>
            <person name="Birkelbach J."/>
            <person name="Nuebel U."/>
            <person name="Pietschmann T."/>
            <person name="Bach T."/>
            <person name="Mueller R."/>
        </authorList>
    </citation>
    <scope>NUCLEOTIDE SEQUENCE [LARGE SCALE GENOMIC DNA]</scope>
    <source>
        <strain evidence="4 5">MSr11954</strain>
    </source>
</reference>
<dbReference type="Pfam" id="PF13649">
    <property type="entry name" value="Methyltransf_25"/>
    <property type="match status" value="1"/>
</dbReference>
<dbReference type="Pfam" id="PF21782">
    <property type="entry name" value="WHD_PKMT"/>
    <property type="match status" value="1"/>
</dbReference>
<evidence type="ECO:0000259" key="2">
    <source>
        <dbReference type="Pfam" id="PF13649"/>
    </source>
</evidence>
<evidence type="ECO:0000313" key="4">
    <source>
        <dbReference type="EMBL" id="WXB15752.1"/>
    </source>
</evidence>
<dbReference type="InterPro" id="IPR018773">
    <property type="entry name" value="MeTrfase_reg_dom_prd"/>
</dbReference>
<dbReference type="InterPro" id="IPR041698">
    <property type="entry name" value="Methyltransf_25"/>
</dbReference>
<proteinExistence type="predicted"/>
<dbReference type="Proteomes" id="UP001370348">
    <property type="component" value="Chromosome"/>
</dbReference>
<protein>
    <submittedName>
        <fullName evidence="4">Class I SAM-dependent methyltransferase</fullName>
    </submittedName>
</protein>
<dbReference type="PANTHER" id="PTHR43667">
    <property type="entry name" value="CYCLOPROPANE-FATTY-ACYL-PHOSPHOLIPID SYNTHASE"/>
    <property type="match status" value="1"/>
</dbReference>
<dbReference type="GO" id="GO:0032259">
    <property type="term" value="P:methylation"/>
    <property type="evidence" value="ECO:0007669"/>
    <property type="project" value="UniProtKB-KW"/>
</dbReference>
<keyword evidence="4" id="KW-0489">Methyltransferase</keyword>
<dbReference type="EMBL" id="CP089984">
    <property type="protein sequence ID" value="WXB15752.1"/>
    <property type="molecule type" value="Genomic_DNA"/>
</dbReference>